<keyword evidence="4" id="KW-0862">Zinc</keyword>
<dbReference type="GO" id="GO:0008270">
    <property type="term" value="F:zinc ion binding"/>
    <property type="evidence" value="ECO:0007669"/>
    <property type="project" value="UniProtKB-KW"/>
</dbReference>
<feature type="domain" description="C2H2-type" evidence="7">
    <location>
        <begin position="494"/>
        <end position="522"/>
    </location>
</feature>
<feature type="domain" description="C2H2-type" evidence="7">
    <location>
        <begin position="578"/>
        <end position="606"/>
    </location>
</feature>
<feature type="region of interest" description="Disordered" evidence="6">
    <location>
        <begin position="21"/>
        <end position="46"/>
    </location>
</feature>
<dbReference type="SMART" id="SM00355">
    <property type="entry name" value="ZnF_C2H2"/>
    <property type="match status" value="14"/>
</dbReference>
<dbReference type="InterPro" id="IPR036236">
    <property type="entry name" value="Znf_C2H2_sf"/>
</dbReference>
<feature type="domain" description="C2H2-type" evidence="7">
    <location>
        <begin position="138"/>
        <end position="165"/>
    </location>
</feature>
<keyword evidence="9" id="KW-1185">Reference proteome</keyword>
<feature type="domain" description="C2H2-type" evidence="7">
    <location>
        <begin position="166"/>
        <end position="194"/>
    </location>
</feature>
<evidence type="ECO:0000256" key="3">
    <source>
        <dbReference type="ARBA" id="ARBA00022771"/>
    </source>
</evidence>
<dbReference type="PANTHER" id="PTHR24408">
    <property type="entry name" value="ZINC FINGER PROTEIN"/>
    <property type="match status" value="1"/>
</dbReference>
<name>A0A9N9X0M9_9DIPT</name>
<dbReference type="PANTHER" id="PTHR24408:SF58">
    <property type="entry name" value="TRANSCRIPTION FACTOR (TFIIIA), PUTATIVE (AFU_ORTHOLOGUE AFUA_1G05150)-RELATED"/>
    <property type="match status" value="1"/>
</dbReference>
<feature type="domain" description="C2H2-type" evidence="7">
    <location>
        <begin position="250"/>
        <end position="278"/>
    </location>
</feature>
<evidence type="ECO:0000259" key="7">
    <source>
        <dbReference type="PROSITE" id="PS50157"/>
    </source>
</evidence>
<reference evidence="8" key="1">
    <citation type="submission" date="2022-01" db="EMBL/GenBank/DDBJ databases">
        <authorList>
            <person name="King R."/>
        </authorList>
    </citation>
    <scope>NUCLEOTIDE SEQUENCE</scope>
</reference>
<evidence type="ECO:0000256" key="2">
    <source>
        <dbReference type="ARBA" id="ARBA00022737"/>
    </source>
</evidence>
<feature type="domain" description="C2H2-type" evidence="7">
    <location>
        <begin position="221"/>
        <end position="249"/>
    </location>
</feature>
<dbReference type="GO" id="GO:0043565">
    <property type="term" value="F:sequence-specific DNA binding"/>
    <property type="evidence" value="ECO:0007669"/>
    <property type="project" value="TreeGrafter"/>
</dbReference>
<keyword evidence="3 5" id="KW-0863">Zinc-finger</keyword>
<reference evidence="8" key="2">
    <citation type="submission" date="2022-10" db="EMBL/GenBank/DDBJ databases">
        <authorList>
            <consortium name="ENA_rothamsted_submissions"/>
            <consortium name="culmorum"/>
            <person name="King R."/>
        </authorList>
    </citation>
    <scope>NUCLEOTIDE SEQUENCE</scope>
</reference>
<sequence>MDILSDPLKLEPKIEESISIITFPTTSPPRSPNPTHTSSKRQPIPQQIEPSPIAIFKCSTCTQTFEFKSQQIIHEMSHKVKSTCQVCSKKIYKGNMKEHMKIHLRNKSYICNFCNEKFATKFLMIFHLRSQHIKSKAYYCNDCGRGFNDSRHYKNHLVTHIDSQPFKCDLCPKGYKRKQLLEFHLIGAHQTERKLQCTICDFETINLQELKKHRNFHLKNFQCEVCQKEFKERRYLALHHEAVHVKERNYQCLICEKDFFAVQYVKRHLKRVHDGDLTKFRCLAPEKMLEKKIAENRVPEQEIVRKSMKNIPLKIPKKNKKPAKAPKVMKEDRIEILSRSALETEVEDQMSIDQAQYSESDRNQVDQEHTISDSNGLTGIKIKSEYSIKPEIFDSSDLLVEIKKEYEDPDENSHDNLQYPSNYPETQFIKQENQQQPTQYKIAPYQPRMSFSSIRYMENQIFTCPTCSNTFPNRSSLLLHEPKCKMRNKDEDNLNCEFCDKKFSDQFTLEVHVNVRHVNVKIHKCRECDFETHQYFEFRNHRMTHMDLVKCEKCSKEFPTERLMLEHAKDAHIGPSEFKCGTCAVGFRSSVFLQRHMKTAHSVSKFDCKYCEKSFETRNELNQHVGSLWKIKKCSSFIKPEVTSEN</sequence>
<evidence type="ECO:0000313" key="8">
    <source>
        <dbReference type="EMBL" id="CAG9811152.1"/>
    </source>
</evidence>
<keyword evidence="2" id="KW-0677">Repeat</keyword>
<dbReference type="Proteomes" id="UP001153620">
    <property type="component" value="Chromosome 4"/>
</dbReference>
<organism evidence="8 9">
    <name type="scientific">Chironomus riparius</name>
    <dbReference type="NCBI Taxonomy" id="315576"/>
    <lineage>
        <taxon>Eukaryota</taxon>
        <taxon>Metazoa</taxon>
        <taxon>Ecdysozoa</taxon>
        <taxon>Arthropoda</taxon>
        <taxon>Hexapoda</taxon>
        <taxon>Insecta</taxon>
        <taxon>Pterygota</taxon>
        <taxon>Neoptera</taxon>
        <taxon>Endopterygota</taxon>
        <taxon>Diptera</taxon>
        <taxon>Nematocera</taxon>
        <taxon>Chironomoidea</taxon>
        <taxon>Chironomidae</taxon>
        <taxon>Chironominae</taxon>
        <taxon>Chironomus</taxon>
    </lineage>
</organism>
<dbReference type="InterPro" id="IPR013087">
    <property type="entry name" value="Znf_C2H2_type"/>
</dbReference>
<dbReference type="PROSITE" id="PS00028">
    <property type="entry name" value="ZINC_FINGER_C2H2_1"/>
    <property type="match status" value="9"/>
</dbReference>
<gene>
    <name evidence="8" type="ORF">CHIRRI_LOCUS13961</name>
</gene>
<dbReference type="GO" id="GO:0005634">
    <property type="term" value="C:nucleus"/>
    <property type="evidence" value="ECO:0007669"/>
    <property type="project" value="TreeGrafter"/>
</dbReference>
<dbReference type="EMBL" id="OU895880">
    <property type="protein sequence ID" value="CAG9811152.1"/>
    <property type="molecule type" value="Genomic_DNA"/>
</dbReference>
<evidence type="ECO:0000256" key="1">
    <source>
        <dbReference type="ARBA" id="ARBA00022723"/>
    </source>
</evidence>
<proteinExistence type="predicted"/>
<evidence type="ECO:0000256" key="5">
    <source>
        <dbReference type="PROSITE-ProRule" id="PRU00042"/>
    </source>
</evidence>
<dbReference type="GO" id="GO:0000981">
    <property type="term" value="F:DNA-binding transcription factor activity, RNA polymerase II-specific"/>
    <property type="evidence" value="ECO:0007669"/>
    <property type="project" value="TreeGrafter"/>
</dbReference>
<dbReference type="Gene3D" id="3.30.160.60">
    <property type="entry name" value="Classic Zinc Finger"/>
    <property type="match status" value="6"/>
</dbReference>
<feature type="domain" description="C2H2-type" evidence="7">
    <location>
        <begin position="549"/>
        <end position="577"/>
    </location>
</feature>
<dbReference type="OrthoDB" id="6077919at2759"/>
<evidence type="ECO:0000313" key="9">
    <source>
        <dbReference type="Proteomes" id="UP001153620"/>
    </source>
</evidence>
<keyword evidence="1" id="KW-0479">Metal-binding</keyword>
<feature type="domain" description="C2H2-type" evidence="7">
    <location>
        <begin position="56"/>
        <end position="83"/>
    </location>
</feature>
<feature type="domain" description="C2H2-type" evidence="7">
    <location>
        <begin position="109"/>
        <end position="137"/>
    </location>
</feature>
<feature type="compositionally biased region" description="Low complexity" evidence="6">
    <location>
        <begin position="33"/>
        <end position="46"/>
    </location>
</feature>
<dbReference type="Pfam" id="PF00096">
    <property type="entry name" value="zf-C2H2"/>
    <property type="match status" value="4"/>
</dbReference>
<accession>A0A9N9X0M9</accession>
<dbReference type="PROSITE" id="PS50157">
    <property type="entry name" value="ZINC_FINGER_C2H2_2"/>
    <property type="match status" value="10"/>
</dbReference>
<feature type="domain" description="C2H2-type" evidence="7">
    <location>
        <begin position="606"/>
        <end position="624"/>
    </location>
</feature>
<dbReference type="AlphaFoldDB" id="A0A9N9X0M9"/>
<dbReference type="SUPFAM" id="SSF57667">
    <property type="entry name" value="beta-beta-alpha zinc fingers"/>
    <property type="match status" value="7"/>
</dbReference>
<evidence type="ECO:0000256" key="6">
    <source>
        <dbReference type="SAM" id="MobiDB-lite"/>
    </source>
</evidence>
<protein>
    <recommendedName>
        <fullName evidence="7">C2H2-type domain-containing protein</fullName>
    </recommendedName>
</protein>
<evidence type="ECO:0000256" key="4">
    <source>
        <dbReference type="ARBA" id="ARBA00022833"/>
    </source>
</evidence>